<dbReference type="Gene3D" id="1.10.530.10">
    <property type="match status" value="1"/>
</dbReference>
<reference evidence="2" key="1">
    <citation type="journal article" date="2024" name="Viruses">
        <title>New Genera and Species of Caulobacter and Brevundimonas Bacteriophages Provide Insights into Phage Genome Evolution.</title>
        <authorList>
            <person name="Ely B."/>
            <person name="Hils M."/>
            <person name="Clarke A."/>
            <person name="Albert M."/>
            <person name="Holness N."/>
            <person name="Lenski J."/>
            <person name="Mohammadi T."/>
        </authorList>
    </citation>
    <scope>NUCLEOTIDE SEQUENCE [LARGE SCALE GENOMIC DNA]</scope>
</reference>
<evidence type="ECO:0000313" key="2">
    <source>
        <dbReference type="Proteomes" id="UP001218127"/>
    </source>
</evidence>
<gene>
    <name evidence="1" type="primary">ERS_gp045</name>
</gene>
<dbReference type="CDD" id="cd00254">
    <property type="entry name" value="LT-like"/>
    <property type="match status" value="1"/>
</dbReference>
<name>A0AAE9X142_9CAUD</name>
<keyword evidence="2" id="KW-1185">Reference proteome</keyword>
<evidence type="ECO:0000313" key="1">
    <source>
        <dbReference type="EMBL" id="WCA46293.1"/>
    </source>
</evidence>
<protein>
    <submittedName>
        <fullName evidence="1">Internal virion protein</fullName>
    </submittedName>
</protein>
<dbReference type="Proteomes" id="UP001218127">
    <property type="component" value="Segment"/>
</dbReference>
<organism evidence="1 2">
    <name type="scientific">Caulobacter phage ERS</name>
    <dbReference type="NCBI Taxonomy" id="3020392"/>
    <lineage>
        <taxon>Viruses</taxon>
        <taxon>Duplodnaviria</taxon>
        <taxon>Heunggongvirae</taxon>
        <taxon>Uroviricota</taxon>
        <taxon>Caudoviricetes</taxon>
        <taxon>Autographivirales</taxon>
        <taxon>Autonotataviridae</taxon>
        <taxon>Percyvirus</taxon>
        <taxon>Percyvirus ERS</taxon>
    </lineage>
</organism>
<accession>A0AAE9X142</accession>
<dbReference type="EMBL" id="OQ137560">
    <property type="protein sequence ID" value="WCA46293.1"/>
    <property type="molecule type" value="Genomic_DNA"/>
</dbReference>
<proteinExistence type="predicted"/>
<dbReference type="SUPFAM" id="SSF53955">
    <property type="entry name" value="Lysozyme-like"/>
    <property type="match status" value="1"/>
</dbReference>
<dbReference type="InterPro" id="IPR023346">
    <property type="entry name" value="Lysozyme-like_dom_sf"/>
</dbReference>
<sequence length="1297" mass="140942">MDINDLRGKSRSDQFAIAAKYAGVSADVLEKQWARESNRGDPKYMLSPAGARGHFGLMPATQKTWEKRTGQTLDPNDFTDGLYMAALTMGENMQATGNVADALRMYNAGPNRSHWNNKETRGYIAAILGDDQNVVDRITAAAPMSKSMYDMSDEEIIYGRKEDRKVPGPKEHTASASQLAAQALETAPRTVDDTNTEAWAADRQREGTANFEEAMAKNAGPLDKFAAGWHEGGLFDGALHLMEKAMAPNDQQHSRWMSDNLSKVWADAKMNDNDAHMLLTTASRQEYDHALEWIAEKHENQTLLGRMGTGEATAWTLAGGAADPVSLVAGGVVGKGFAAARVGSEVYFNSGKFAMGILSAGGENALGNVLSTAGLQASGETETPYDYLTSGASGFILGGLVSAGIHGRQIARTEKAKLVAKAEDALPDGAEPHEIAAKVDQIVTEDHKEAVAQQLANVPDDRRLMPMKATDVLAATPAERQAIIDRHGLDIMSDSTEQAMAAEIIANAERVNKAIPTNDKGLTHVTGWLPGAESPAMSALKSDSQVLQAAAKTLMENTTGAGGRGVTAANTAAVYERMLQANMHRYDDFVSAFAKAEGIPWAKQLLNAEATKQFGRRVFYEIESRRPGKVSTESSPIVKAAADTVEKGMEASRLLQQEAKVPGWARLGDSSKGYITHRLSVEKVAKLQPEQMTAVYDMLSKQMQELNTYRVMDDGKEVIKHWDKKFSDEMARAYIERATNKQAGMYEIPVDLHEPEAADMLEEVMKGLDIPYKERQEALGSIGRGGAGYTKARIQFDMAAPIPDGKGGTMPVGDLFEHDIQGLYRSYMRRASGEIALATHGIMGTKGLKMIKQAAIAELKGKGLLDSKQNAKAMLGFDQVASELLNQSFGDNRHTWMDNINVATSASRLGMAVFNQMGDYSNSLVALGVSRTIAQIPAIPRLFKEVGMLAKGGTPKNPILHSLDRMGGVGLDDYYATRLMDTRDHNVVIYGQNSVGHFGQILRRVGDAQYIINGHRRLVAVQARGASEQIIRKALRYIKNGQESKALDDMGFTGAIREKLQANLDQITTWDKYGEAKEIDFSKGNLTWADQVEIRGIVDRGGGQIIQRTYPGETGPWVHDSQLSLLYKFRTYGLTAMEKQWSRNTMNHGHFVAFASLVGAMGWALPIYAARVHMSSLGKSRSQREEYIQQKMDPVAVARNVMNYGSSFGLTGDIIDVGATYATSFGGDEGKALAEKMGSGGRYGGGTLLGNTVAPGLGVVEDAWQGSHGDWRKLAKVLPGSNLPFVQPMFNALEDDN</sequence>